<evidence type="ECO:0000256" key="1">
    <source>
        <dbReference type="SAM" id="Phobius"/>
    </source>
</evidence>
<keyword evidence="1" id="KW-1133">Transmembrane helix</keyword>
<evidence type="ECO:0000313" key="2">
    <source>
        <dbReference type="EMBL" id="MEM0704452.1"/>
    </source>
</evidence>
<gene>
    <name evidence="2" type="ORF">AAGT82_08450</name>
</gene>
<organism evidence="2 3">
    <name type="scientific">Enterobacter quasihormaechei</name>
    <dbReference type="NCBI Taxonomy" id="2529382"/>
    <lineage>
        <taxon>Bacteria</taxon>
        <taxon>Pseudomonadati</taxon>
        <taxon>Pseudomonadota</taxon>
        <taxon>Gammaproteobacteria</taxon>
        <taxon>Enterobacterales</taxon>
        <taxon>Enterobacteriaceae</taxon>
        <taxon>Enterobacter</taxon>
    </lineage>
</organism>
<keyword evidence="3" id="KW-1185">Reference proteome</keyword>
<name>A0ABU9PFM5_9ENTR</name>
<dbReference type="EMBL" id="JBCGUG010000004">
    <property type="protein sequence ID" value="MEM0704452.1"/>
    <property type="molecule type" value="Genomic_DNA"/>
</dbReference>
<accession>A0ABU9PFM5</accession>
<dbReference type="RefSeq" id="WP_154606603.1">
    <property type="nucleotide sequence ID" value="NZ_JBCGUG010000004.1"/>
</dbReference>
<proteinExistence type="predicted"/>
<feature type="transmembrane region" description="Helical" evidence="1">
    <location>
        <begin position="35"/>
        <end position="55"/>
    </location>
</feature>
<keyword evidence="1" id="KW-0812">Transmembrane</keyword>
<protein>
    <submittedName>
        <fullName evidence="2">Uncharacterized protein</fullName>
    </submittedName>
</protein>
<comment type="caution">
    <text evidence="2">The sequence shown here is derived from an EMBL/GenBank/DDBJ whole genome shotgun (WGS) entry which is preliminary data.</text>
</comment>
<dbReference type="Proteomes" id="UP001490940">
    <property type="component" value="Unassembled WGS sequence"/>
</dbReference>
<reference evidence="2 3" key="1">
    <citation type="submission" date="2024-04" db="EMBL/GenBank/DDBJ databases">
        <title>Draft genome sequence of a multidrug-resistant Enterobacter quasihormaechei Hakim RU_CBWE strain isolated from pond surface water at the University of Rajshahi in Bangladesh.</title>
        <authorList>
            <person name="Raihan J."/>
            <person name="Islam M.S."/>
            <person name="Khan M.U."/>
            <person name="Romance M."/>
            <person name="Haque M.H."/>
        </authorList>
    </citation>
    <scope>NUCLEOTIDE SEQUENCE [LARGE SCALE GENOMIC DNA]</scope>
    <source>
        <strain evidence="2 3">Hakim RU_CBWE</strain>
    </source>
</reference>
<sequence length="58" mass="6176">MAKTMGVLAAIFALGSALMWHLSSKAPTQELANTENYWAAGLCVIAAIFAFLGLFSKK</sequence>
<keyword evidence="1" id="KW-0472">Membrane</keyword>
<evidence type="ECO:0000313" key="3">
    <source>
        <dbReference type="Proteomes" id="UP001490940"/>
    </source>
</evidence>